<sequence length="40" mass="4699">MTHEFRGIFDRLVILYANDQQWQRCLIFRTATPQGFGIGV</sequence>
<dbReference type="AlphaFoldDB" id="A0A0A1VRV5"/>
<dbReference type="EMBL" id="BBPA01000020">
    <property type="protein sequence ID" value="GAL92334.1"/>
    <property type="molecule type" value="Genomic_DNA"/>
</dbReference>
<organism evidence="1 2">
    <name type="scientific">Microcystis aeruginosa NIES-44</name>
    <dbReference type="NCBI Taxonomy" id="449439"/>
    <lineage>
        <taxon>Bacteria</taxon>
        <taxon>Bacillati</taxon>
        <taxon>Cyanobacteriota</taxon>
        <taxon>Cyanophyceae</taxon>
        <taxon>Oscillatoriophycideae</taxon>
        <taxon>Chroococcales</taxon>
        <taxon>Microcystaceae</taxon>
        <taxon>Microcystis</taxon>
    </lineage>
</organism>
<proteinExistence type="predicted"/>
<name>A0A0A1VRV5_MICAE</name>
<evidence type="ECO:0000313" key="2">
    <source>
        <dbReference type="Proteomes" id="UP000030321"/>
    </source>
</evidence>
<protein>
    <submittedName>
        <fullName evidence="1">Uncharacterized protein</fullName>
    </submittedName>
</protein>
<accession>A0A0A1VRV5</accession>
<reference evidence="2" key="1">
    <citation type="journal article" date="2015" name="Genome">
        <title>Whole Genome Sequence of the Non-Microcystin-Producing Microcystis aeruginosa Strain NIES-44.</title>
        <authorList>
            <person name="Okano K."/>
            <person name="Miyata N."/>
            <person name="Ozaki Y."/>
        </authorList>
    </citation>
    <scope>NUCLEOTIDE SEQUENCE [LARGE SCALE GENOMIC DNA]</scope>
    <source>
        <strain evidence="2">NIES-44</strain>
    </source>
</reference>
<gene>
    <name evidence="1" type="ORF">N44_00892</name>
</gene>
<comment type="caution">
    <text evidence="1">The sequence shown here is derived from an EMBL/GenBank/DDBJ whole genome shotgun (WGS) entry which is preliminary data.</text>
</comment>
<dbReference type="Proteomes" id="UP000030321">
    <property type="component" value="Unassembled WGS sequence"/>
</dbReference>
<evidence type="ECO:0000313" key="1">
    <source>
        <dbReference type="EMBL" id="GAL92334.1"/>
    </source>
</evidence>